<feature type="domain" description="Glucagon / GIP / secretin / VIP family" evidence="4">
    <location>
        <begin position="46"/>
        <end position="68"/>
    </location>
</feature>
<dbReference type="GO" id="GO:0010737">
    <property type="term" value="P:protein kinase A signaling"/>
    <property type="evidence" value="ECO:0007669"/>
    <property type="project" value="TreeGrafter"/>
</dbReference>
<dbReference type="Gene3D" id="6.10.250.590">
    <property type="match status" value="1"/>
</dbReference>
<dbReference type="SMART" id="SM00070">
    <property type="entry name" value="GLUCA"/>
    <property type="match status" value="1"/>
</dbReference>
<evidence type="ECO:0000256" key="3">
    <source>
        <dbReference type="ARBA" id="ARBA00022525"/>
    </source>
</evidence>
<protein>
    <recommendedName>
        <fullName evidence="4">Glucagon / GIP / secretin / VIP family domain-containing protein</fullName>
    </recommendedName>
</protein>
<evidence type="ECO:0000313" key="5">
    <source>
        <dbReference type="Ensembl" id="ENSEBUP00000014425.1"/>
    </source>
</evidence>
<keyword evidence="6" id="KW-1185">Reference proteome</keyword>
<dbReference type="GO" id="GO:0005615">
    <property type="term" value="C:extracellular space"/>
    <property type="evidence" value="ECO:0007669"/>
    <property type="project" value="TreeGrafter"/>
</dbReference>
<evidence type="ECO:0000259" key="4">
    <source>
        <dbReference type="PROSITE" id="PS00260"/>
    </source>
</evidence>
<dbReference type="PRINTS" id="PR00275">
    <property type="entry name" value="GLUCAGON"/>
</dbReference>
<dbReference type="GO" id="GO:0007188">
    <property type="term" value="P:adenylate cyclase-modulating G protein-coupled receptor signaling pathway"/>
    <property type="evidence" value="ECO:0007669"/>
    <property type="project" value="TreeGrafter"/>
</dbReference>
<evidence type="ECO:0000256" key="2">
    <source>
        <dbReference type="ARBA" id="ARBA00008369"/>
    </source>
</evidence>
<dbReference type="InterPro" id="IPR015550">
    <property type="entry name" value="Glucagon"/>
</dbReference>
<dbReference type="GO" id="GO:0043066">
    <property type="term" value="P:negative regulation of apoptotic process"/>
    <property type="evidence" value="ECO:0007669"/>
    <property type="project" value="TreeGrafter"/>
</dbReference>
<dbReference type="InterPro" id="IPR000532">
    <property type="entry name" value="Glucagon_GIP_secretin_VIP"/>
</dbReference>
<reference evidence="5" key="1">
    <citation type="submission" date="2025-08" db="UniProtKB">
        <authorList>
            <consortium name="Ensembl"/>
        </authorList>
    </citation>
    <scope>IDENTIFICATION</scope>
</reference>
<comment type="subcellular location">
    <subcellularLocation>
        <location evidence="1">Secreted</location>
    </subcellularLocation>
</comment>
<dbReference type="PROSITE" id="PS00260">
    <property type="entry name" value="GLUCAGON"/>
    <property type="match status" value="1"/>
</dbReference>
<dbReference type="PANTHER" id="PTHR11418:SF0">
    <property type="entry name" value="PRO-GLUCAGON"/>
    <property type="match status" value="1"/>
</dbReference>
<dbReference type="GO" id="GO:0035774">
    <property type="term" value="P:positive regulation of insulin secretion involved in cellular response to glucose stimulus"/>
    <property type="evidence" value="ECO:0007669"/>
    <property type="project" value="TreeGrafter"/>
</dbReference>
<dbReference type="Proteomes" id="UP000694388">
    <property type="component" value="Unplaced"/>
</dbReference>
<organism evidence="5 6">
    <name type="scientific">Eptatretus burgeri</name>
    <name type="common">Inshore hagfish</name>
    <dbReference type="NCBI Taxonomy" id="7764"/>
    <lineage>
        <taxon>Eukaryota</taxon>
        <taxon>Metazoa</taxon>
        <taxon>Chordata</taxon>
        <taxon>Craniata</taxon>
        <taxon>Vertebrata</taxon>
        <taxon>Cyclostomata</taxon>
        <taxon>Myxini</taxon>
        <taxon>Myxiniformes</taxon>
        <taxon>Myxinidae</taxon>
        <taxon>Eptatretinae</taxon>
        <taxon>Eptatretus</taxon>
    </lineage>
</organism>
<name>A0A8C4QET2_EPTBU</name>
<comment type="similarity">
    <text evidence="2">Belongs to the glucagon family.</text>
</comment>
<dbReference type="GO" id="GO:0005179">
    <property type="term" value="F:hormone activity"/>
    <property type="evidence" value="ECO:0007669"/>
    <property type="project" value="InterPro"/>
</dbReference>
<dbReference type="AlphaFoldDB" id="A0A8C4QET2"/>
<keyword evidence="3" id="KW-0964">Secreted</keyword>
<evidence type="ECO:0000256" key="1">
    <source>
        <dbReference type="ARBA" id="ARBA00004613"/>
    </source>
</evidence>
<dbReference type="Pfam" id="PF00123">
    <property type="entry name" value="Hormone_2"/>
    <property type="match status" value="1"/>
</dbReference>
<dbReference type="GO" id="GO:0031769">
    <property type="term" value="F:glucagon receptor binding"/>
    <property type="evidence" value="ECO:0007669"/>
    <property type="project" value="TreeGrafter"/>
</dbReference>
<accession>A0A8C4QET2</accession>
<sequence length="136" mass="15541">MCKVSSRSVHWSRSLFVTKKNRQTDRQTQTEGLFLKKAGHSITKRHSEGTFTSDYSKFLDNVRARDFVNWLMNSKRGSTPPISYGHKVLHQSVTSNLEASAWRIYGFRACLHLEGALLSKIKVEKSKHLNSLRCAS</sequence>
<proteinExistence type="inferred from homology"/>
<reference evidence="5" key="2">
    <citation type="submission" date="2025-09" db="UniProtKB">
        <authorList>
            <consortium name="Ensembl"/>
        </authorList>
    </citation>
    <scope>IDENTIFICATION</scope>
</reference>
<evidence type="ECO:0000313" key="6">
    <source>
        <dbReference type="Proteomes" id="UP000694388"/>
    </source>
</evidence>
<dbReference type="PANTHER" id="PTHR11418">
    <property type="entry name" value="GLUCAGON"/>
    <property type="match status" value="1"/>
</dbReference>
<dbReference type="Ensembl" id="ENSEBUT00000015001.1">
    <property type="protein sequence ID" value="ENSEBUP00000014425.1"/>
    <property type="gene ID" value="ENSEBUG00000009077.1"/>
</dbReference>